<comment type="cofactor">
    <cofactor evidence="11">
        <name>Zn(2+)</name>
        <dbReference type="ChEBI" id="CHEBI:29105"/>
    </cofactor>
    <text evidence="11">Binds 1 zinc ion per subunit.</text>
</comment>
<reference evidence="15" key="1">
    <citation type="submission" date="2020-05" db="UniProtKB">
        <authorList>
            <consortium name="EnsemblMetazoa"/>
        </authorList>
    </citation>
    <scope>IDENTIFICATION</scope>
    <source>
        <strain evidence="15">Aabys</strain>
    </source>
</reference>
<dbReference type="GO" id="GO:0000981">
    <property type="term" value="F:DNA-binding transcription factor activity, RNA polymerase II-specific"/>
    <property type="evidence" value="ECO:0007669"/>
    <property type="project" value="TreeGrafter"/>
</dbReference>
<evidence type="ECO:0000256" key="6">
    <source>
        <dbReference type="ARBA" id="ARBA00023015"/>
    </source>
</evidence>
<proteinExistence type="inferred from homology"/>
<comment type="similarity">
    <text evidence="2">Belongs to the p53 family.</text>
</comment>
<dbReference type="VEuPathDB" id="VectorBase:MDOMA2_002417"/>
<dbReference type="GO" id="GO:0000978">
    <property type="term" value="F:RNA polymerase II cis-regulatory region sequence-specific DNA binding"/>
    <property type="evidence" value="ECO:0007669"/>
    <property type="project" value="TreeGrafter"/>
</dbReference>
<dbReference type="SUPFAM" id="SSF49417">
    <property type="entry name" value="p53-like transcription factors"/>
    <property type="match status" value="1"/>
</dbReference>
<dbReference type="EnsemblMetazoa" id="MDOA012561-RB">
    <property type="protein sequence ID" value="MDOA012561-PB"/>
    <property type="gene ID" value="MDOA012561"/>
</dbReference>
<keyword evidence="16" id="KW-1185">Reference proteome</keyword>
<evidence type="ECO:0000256" key="5">
    <source>
        <dbReference type="ARBA" id="ARBA00022833"/>
    </source>
</evidence>
<feature type="cross-link" description="Glycyl lysine isopeptide (Lys-Gly) (interchain with G-Cter in ubiquitin)" evidence="12">
    <location>
        <position position="433"/>
    </location>
</feature>
<keyword evidence="9" id="KW-0804">Transcription</keyword>
<dbReference type="STRING" id="7370.A0A1I8N839"/>
<protein>
    <submittedName>
        <fullName evidence="17">Uncharacterized protein LOC101891116 isoform X1</fullName>
    </submittedName>
</protein>
<dbReference type="Pfam" id="PF00870">
    <property type="entry name" value="P53"/>
    <property type="match status" value="1"/>
</dbReference>
<evidence type="ECO:0000256" key="13">
    <source>
        <dbReference type="SAM" id="MobiDB-lite"/>
    </source>
</evidence>
<dbReference type="RefSeq" id="XP_011292312.1">
    <property type="nucleotide sequence ID" value="XM_011294010.2"/>
</dbReference>
<dbReference type="InterPro" id="IPR008967">
    <property type="entry name" value="p53-like_TF_DNA-bd_sf"/>
</dbReference>
<dbReference type="InterPro" id="IPR002117">
    <property type="entry name" value="p53_tumour_suppressor"/>
</dbReference>
<dbReference type="PANTHER" id="PTHR11447:SF16">
    <property type="entry name" value="P53 PROTEIN LONG FORM VARIANT 1"/>
    <property type="match status" value="1"/>
</dbReference>
<dbReference type="OrthoDB" id="5915660at2759"/>
<dbReference type="GeneID" id="101891116"/>
<reference evidence="17" key="2">
    <citation type="submission" date="2025-04" db="UniProtKB">
        <authorList>
            <consortium name="RefSeq"/>
        </authorList>
    </citation>
    <scope>IDENTIFICATION</scope>
    <source>
        <strain evidence="17">Aabys</strain>
    </source>
</reference>
<accession>A0A1I8N839</accession>
<evidence type="ECO:0000256" key="4">
    <source>
        <dbReference type="ARBA" id="ARBA00022723"/>
    </source>
</evidence>
<evidence type="ECO:0000256" key="7">
    <source>
        <dbReference type="ARBA" id="ARBA00023125"/>
    </source>
</evidence>
<feature type="region of interest" description="Disordered" evidence="13">
    <location>
        <begin position="464"/>
        <end position="484"/>
    </location>
</feature>
<dbReference type="GO" id="GO:0046872">
    <property type="term" value="F:metal ion binding"/>
    <property type="evidence" value="ECO:0007669"/>
    <property type="project" value="UniProtKB-KW"/>
</dbReference>
<dbReference type="PANTHER" id="PTHR11447">
    <property type="entry name" value="CELLULAR TUMOR ANTIGEN P53"/>
    <property type="match status" value="1"/>
</dbReference>
<keyword evidence="10" id="KW-0539">Nucleus</keyword>
<dbReference type="GO" id="GO:0006915">
    <property type="term" value="P:apoptotic process"/>
    <property type="evidence" value="ECO:0007669"/>
    <property type="project" value="UniProtKB-KW"/>
</dbReference>
<keyword evidence="3" id="KW-0053">Apoptosis</keyword>
<feature type="domain" description="p53 DNA-binding" evidence="14">
    <location>
        <begin position="238"/>
        <end position="429"/>
    </location>
</feature>
<evidence type="ECO:0000256" key="12">
    <source>
        <dbReference type="PIRSR" id="PIRSR602117-3"/>
    </source>
</evidence>
<keyword evidence="5 11" id="KW-0862">Zinc</keyword>
<evidence type="ECO:0000256" key="10">
    <source>
        <dbReference type="ARBA" id="ARBA00023242"/>
    </source>
</evidence>
<keyword evidence="6" id="KW-0805">Transcription regulation</keyword>
<evidence type="ECO:0000313" key="16">
    <source>
        <dbReference type="Proteomes" id="UP001652621"/>
    </source>
</evidence>
<organism evidence="15">
    <name type="scientific">Musca domestica</name>
    <name type="common">House fly</name>
    <dbReference type="NCBI Taxonomy" id="7370"/>
    <lineage>
        <taxon>Eukaryota</taxon>
        <taxon>Metazoa</taxon>
        <taxon>Ecdysozoa</taxon>
        <taxon>Arthropoda</taxon>
        <taxon>Hexapoda</taxon>
        <taxon>Insecta</taxon>
        <taxon>Pterygota</taxon>
        <taxon>Neoptera</taxon>
        <taxon>Endopterygota</taxon>
        <taxon>Diptera</taxon>
        <taxon>Brachycera</taxon>
        <taxon>Muscomorpha</taxon>
        <taxon>Muscoidea</taxon>
        <taxon>Muscidae</taxon>
        <taxon>Musca</taxon>
    </lineage>
</organism>
<evidence type="ECO:0000256" key="9">
    <source>
        <dbReference type="ARBA" id="ARBA00023163"/>
    </source>
</evidence>
<dbReference type="VEuPathDB" id="VectorBase:MDOA012561"/>
<evidence type="ECO:0000256" key="8">
    <source>
        <dbReference type="ARBA" id="ARBA00023159"/>
    </source>
</evidence>
<dbReference type="InterPro" id="IPR011615">
    <property type="entry name" value="p53_DNA-bd"/>
</dbReference>
<evidence type="ECO:0000259" key="14">
    <source>
        <dbReference type="Pfam" id="PF00870"/>
    </source>
</evidence>
<keyword evidence="4 11" id="KW-0479">Metal-binding</keyword>
<dbReference type="Gene3D" id="2.60.40.720">
    <property type="match status" value="1"/>
</dbReference>
<evidence type="ECO:0000256" key="2">
    <source>
        <dbReference type="ARBA" id="ARBA00006167"/>
    </source>
</evidence>
<feature type="binding site" evidence="11">
    <location>
        <position position="313"/>
    </location>
    <ligand>
        <name>Zn(2+)</name>
        <dbReference type="ChEBI" id="CHEBI:29105"/>
    </ligand>
</feature>
<name>A0A1I8N839_MUSDO</name>
<feature type="binding site" evidence="11">
    <location>
        <position position="387"/>
    </location>
    <ligand>
        <name>Zn(2+)</name>
        <dbReference type="ChEBI" id="CHEBI:29105"/>
    </ligand>
</feature>
<feature type="binding site" evidence="11">
    <location>
        <position position="316"/>
    </location>
    <ligand>
        <name>Zn(2+)</name>
        <dbReference type="ChEBI" id="CHEBI:29105"/>
    </ligand>
</feature>
<keyword evidence="7" id="KW-0238">DNA-binding</keyword>
<keyword evidence="8" id="KW-0010">Activator</keyword>
<evidence type="ECO:0000313" key="15">
    <source>
        <dbReference type="EnsemblMetazoa" id="MDOA012561-PB"/>
    </source>
</evidence>
<comment type="subcellular location">
    <subcellularLocation>
        <location evidence="1">Nucleus</location>
    </subcellularLocation>
</comment>
<evidence type="ECO:0000256" key="11">
    <source>
        <dbReference type="PIRSR" id="PIRSR602117-1"/>
    </source>
</evidence>
<sequence>MMLQMGDEEIMNASVQGYICPYQTSAHCHQQETTSLQEIVTNLMSIEDFLSSQHHGQQGESTLPPVETVLPQHQYDFIATITPPPSIPSPSIQMNPHPTKFATNTTQHQTPQLQQPTLTQQQHNHNIIAGNTNITSTAYDCQLFNVDYRLSNINHTDVSVDSVQNVTNASLEEAQPVYVSDASTVDIDENEQLTDEPFTYLQNLNSGNLMKFSQQSEIMNLMEQIVETKRNCNSIPVCEEHDNGGYDFGIQVNTTDKASRYVFFSQDTQRLYVKPHEHVTIDCLYKIKMPIQPLNVRIMPIYTTGASEPVRRCQNHISKDNETNEIIRNSLLRCENLGAVYYGSDTGKSIRDRYSVVVPLNAAVKVGDAGNHLKQQLIIHFTCNNSCMSRKPTSVLFLLENMSGEILAQRMIAVKISTCPKRDYRLYERPTGKKRRPIGDPDFASMTDAKMARYDDTCIKDEYSRSSYGDPSDDEANASSVANGDCTESNVDVVLDPTKGEYTLTLKYKTRHQMLEVLRLLYSNAVTNEVFYKTSINGRKTRDTEHLKKCYEKTLRLKLE</sequence>
<dbReference type="GO" id="GO:0005634">
    <property type="term" value="C:nucleus"/>
    <property type="evidence" value="ECO:0007669"/>
    <property type="project" value="UniProtKB-SubCell"/>
</dbReference>
<gene>
    <name evidence="15" type="primary">101891116</name>
    <name evidence="17" type="synonym">LOC101891116</name>
</gene>
<evidence type="ECO:0000313" key="17">
    <source>
        <dbReference type="RefSeq" id="XP_011292312.1"/>
    </source>
</evidence>
<evidence type="ECO:0000256" key="1">
    <source>
        <dbReference type="ARBA" id="ARBA00004123"/>
    </source>
</evidence>
<evidence type="ECO:0000256" key="3">
    <source>
        <dbReference type="ARBA" id="ARBA00022703"/>
    </source>
</evidence>
<dbReference type="InterPro" id="IPR012346">
    <property type="entry name" value="p53/RUNT-type_TF_DNA-bd_sf"/>
</dbReference>
<dbReference type="Proteomes" id="UP001652621">
    <property type="component" value="Unplaced"/>
</dbReference>
<dbReference type="AlphaFoldDB" id="A0A1I8N839"/>
<feature type="binding site" evidence="11">
    <location>
        <position position="383"/>
    </location>
    <ligand>
        <name>Zn(2+)</name>
        <dbReference type="ChEBI" id="CHEBI:29105"/>
    </ligand>
</feature>